<dbReference type="NCBIfam" id="TIGR00945">
    <property type="entry name" value="tatC"/>
    <property type="match status" value="1"/>
</dbReference>
<evidence type="ECO:0000256" key="4">
    <source>
        <dbReference type="ARBA" id="ARBA00023136"/>
    </source>
</evidence>
<name>A0ABX1P6A8_9CYAN</name>
<comment type="subcellular location">
    <subcellularLocation>
        <location evidence="5">Cell membrane</location>
        <topology evidence="5">Multi-pass membrane protein</topology>
    </subcellularLocation>
    <subcellularLocation>
        <location evidence="1">Membrane</location>
        <topology evidence="1">Multi-pass membrane protein</topology>
    </subcellularLocation>
</comment>
<proteinExistence type="inferred from homology"/>
<comment type="subunit">
    <text evidence="5">Forms a complex with TatA.</text>
</comment>
<keyword evidence="5" id="KW-0813">Transport</keyword>
<feature type="transmembrane region" description="Helical" evidence="5">
    <location>
        <begin position="247"/>
        <end position="267"/>
    </location>
</feature>
<keyword evidence="8" id="KW-1185">Reference proteome</keyword>
<keyword evidence="5" id="KW-0811">Translocation</keyword>
<evidence type="ECO:0000256" key="5">
    <source>
        <dbReference type="HAMAP-Rule" id="MF_00902"/>
    </source>
</evidence>
<evidence type="ECO:0000256" key="1">
    <source>
        <dbReference type="ARBA" id="ARBA00004141"/>
    </source>
</evidence>
<evidence type="ECO:0000256" key="3">
    <source>
        <dbReference type="ARBA" id="ARBA00022989"/>
    </source>
</evidence>
<feature type="transmembrane region" description="Helical" evidence="5">
    <location>
        <begin position="140"/>
        <end position="164"/>
    </location>
</feature>
<feature type="transmembrane region" description="Helical" evidence="5">
    <location>
        <begin position="223"/>
        <end position="241"/>
    </location>
</feature>
<dbReference type="Proteomes" id="UP000718564">
    <property type="component" value="Unassembled WGS sequence"/>
</dbReference>
<feature type="transmembrane region" description="Helical" evidence="5">
    <location>
        <begin position="97"/>
        <end position="119"/>
    </location>
</feature>
<evidence type="ECO:0000256" key="6">
    <source>
        <dbReference type="SAM" id="MobiDB-lite"/>
    </source>
</evidence>
<keyword evidence="5" id="KW-0653">Protein transport</keyword>
<keyword evidence="4 5" id="KW-0472">Membrane</keyword>
<dbReference type="PROSITE" id="PS01218">
    <property type="entry name" value="TATC"/>
    <property type="match status" value="1"/>
</dbReference>
<dbReference type="InterPro" id="IPR002033">
    <property type="entry name" value="TatC"/>
</dbReference>
<feature type="region of interest" description="Disordered" evidence="6">
    <location>
        <begin position="1"/>
        <end position="29"/>
    </location>
</feature>
<feature type="compositionally biased region" description="Polar residues" evidence="6">
    <location>
        <begin position="1"/>
        <end position="14"/>
    </location>
</feature>
<dbReference type="PANTHER" id="PTHR30371">
    <property type="entry name" value="SEC-INDEPENDENT PROTEIN TRANSLOCASE PROTEIN TATC"/>
    <property type="match status" value="1"/>
</dbReference>
<sequence length="269" mass="29059">MTPSQNVDTTTSPSVDFEVDGDSKPEIDPMDPLDELPGEVEMSIFAHLEELRQRIFYSLIAVAVGVVGCFLAVKPIVQLLEVPAQGVKFLQLAPGEYFFVSMKVAGYSGLLLCSPFVLYQVIQFVLPGLTRRERRLLGPVVLGSSFLFAGGLVFAYLLLVPAALKFFISYGADVVEQLWSIDKYFEFVLLLLFSTGLAFQIPIIQVLLGALGIVSSGQMLSGWRYVIIGAVVLGAILTPSTDPFTQSLLAGAVLGLYFGGIGLVKLVGK</sequence>
<evidence type="ECO:0000256" key="2">
    <source>
        <dbReference type="ARBA" id="ARBA00022692"/>
    </source>
</evidence>
<organism evidence="7 8">
    <name type="scientific">Brasilonema bromeliae SPC951</name>
    <dbReference type="NCBI Taxonomy" id="385972"/>
    <lineage>
        <taxon>Bacteria</taxon>
        <taxon>Bacillati</taxon>
        <taxon>Cyanobacteriota</taxon>
        <taxon>Cyanophyceae</taxon>
        <taxon>Nostocales</taxon>
        <taxon>Scytonemataceae</taxon>
        <taxon>Brasilonema</taxon>
        <taxon>Bromeliae group (in: Brasilonema)</taxon>
    </lineage>
</organism>
<evidence type="ECO:0000313" key="7">
    <source>
        <dbReference type="EMBL" id="NMG19919.1"/>
    </source>
</evidence>
<comment type="function">
    <text evidence="5">Part of the twin-arginine translocation (Tat) system that transports large folded proteins containing a characteristic twin-arginine motif in their signal peptide across membranes.</text>
</comment>
<dbReference type="InterPro" id="IPR019820">
    <property type="entry name" value="Sec-indep_translocase_CS"/>
</dbReference>
<keyword evidence="5" id="KW-1003">Cell membrane</keyword>
<dbReference type="PRINTS" id="PR01840">
    <property type="entry name" value="TATCFAMILY"/>
</dbReference>
<comment type="similarity">
    <text evidence="5">Belongs to the TatC family.</text>
</comment>
<accession>A0ABX1P6A8</accession>
<comment type="caution">
    <text evidence="7">The sequence shown here is derived from an EMBL/GenBank/DDBJ whole genome shotgun (WGS) entry which is preliminary data.</text>
</comment>
<evidence type="ECO:0000313" key="8">
    <source>
        <dbReference type="Proteomes" id="UP000718564"/>
    </source>
</evidence>
<feature type="transmembrane region" description="Helical" evidence="5">
    <location>
        <begin position="184"/>
        <end position="211"/>
    </location>
</feature>
<protein>
    <recommendedName>
        <fullName evidence="5">Sec-independent protein translocase protein TatC</fullName>
    </recommendedName>
</protein>
<keyword evidence="2 5" id="KW-0812">Transmembrane</keyword>
<keyword evidence="3 5" id="KW-1133">Transmembrane helix</keyword>
<dbReference type="RefSeq" id="WP_169155181.1">
    <property type="nucleotide sequence ID" value="NZ_CAWPJE010000035.1"/>
</dbReference>
<gene>
    <name evidence="5 7" type="primary">tatC</name>
    <name evidence="7" type="ORF">DP116_10775</name>
</gene>
<reference evidence="7 8" key="1">
    <citation type="submission" date="2018-06" db="EMBL/GenBank/DDBJ databases">
        <title>Comparative genomics of Brasilonema spp. strains.</title>
        <authorList>
            <person name="Alvarenga D.O."/>
            <person name="Fiore M.F."/>
            <person name="Varani A.M."/>
        </authorList>
    </citation>
    <scope>NUCLEOTIDE SEQUENCE [LARGE SCALE GENOMIC DNA]</scope>
    <source>
        <strain evidence="7 8">SPC951</strain>
    </source>
</reference>
<dbReference type="EMBL" id="QMEB01000065">
    <property type="protein sequence ID" value="NMG19919.1"/>
    <property type="molecule type" value="Genomic_DNA"/>
</dbReference>
<dbReference type="PANTHER" id="PTHR30371:SF0">
    <property type="entry name" value="SEC-INDEPENDENT PROTEIN TRANSLOCASE PROTEIN TATC, CHLOROPLASTIC-RELATED"/>
    <property type="match status" value="1"/>
</dbReference>
<dbReference type="HAMAP" id="MF_00902">
    <property type="entry name" value="TatC"/>
    <property type="match status" value="1"/>
</dbReference>
<feature type="transmembrane region" description="Helical" evidence="5">
    <location>
        <begin position="55"/>
        <end position="77"/>
    </location>
</feature>
<dbReference type="Pfam" id="PF00902">
    <property type="entry name" value="TatC"/>
    <property type="match status" value="1"/>
</dbReference>